<comment type="caution">
    <text evidence="1">The sequence shown here is derived from an EMBL/GenBank/DDBJ whole genome shotgun (WGS) entry which is preliminary data.</text>
</comment>
<accession>A0AC61DBZ3</accession>
<reference evidence="1" key="1">
    <citation type="submission" date="2017-10" db="EMBL/GenBank/DDBJ databases">
        <title>Genome sequence of cellulolytic Lachnospiraceae bacterium XHS1971 isolated from hotspring sediment.</title>
        <authorList>
            <person name="Vasudevan G."/>
            <person name="Joshi A.J."/>
            <person name="Hivarkar S."/>
            <person name="Lanjekar V.B."/>
            <person name="Dhakephalkar P.K."/>
            <person name="Dagar S."/>
        </authorList>
    </citation>
    <scope>NUCLEOTIDE SEQUENCE</scope>
    <source>
        <strain evidence="1">XHS1971</strain>
    </source>
</reference>
<protein>
    <submittedName>
        <fullName evidence="1">Bacitracin ABC transporter ATP-binding protein</fullName>
    </submittedName>
</protein>
<keyword evidence="2" id="KW-1185">Reference proteome</keyword>
<keyword evidence="1" id="KW-0067">ATP-binding</keyword>
<sequence>MTTILRTINLSKQFKSEWALKNVNLTIKKGEIYGFIGENGAGKTTLFRMIADLVKPTEGEIELYGERDKKKQMPHRKHIGCMVNGPSFYTTLTARENLEIIRQIKGIPGKKCIDEMLEVMNLTHTEKKKVAHFSLGMKQRLGLAAAMLGEPQFLILDEPLNGLDPKGMREMRELLKHLNSMYQVTILISSHMLGELYQIGTAYGIIHQGRLVEQLTSEELAKRSRKSLKIKVDNVEKATSLIEESFHICDFEVYPDHIIRLYDTKHEASEINKLLVKNNMMVSQIIEEEGNLEKYFLEVVGGQEYV</sequence>
<proteinExistence type="predicted"/>
<evidence type="ECO:0000313" key="1">
    <source>
        <dbReference type="EMBL" id="PHV70799.1"/>
    </source>
</evidence>
<evidence type="ECO:0000313" key="2">
    <source>
        <dbReference type="Proteomes" id="UP000224460"/>
    </source>
</evidence>
<dbReference type="EMBL" id="PEDL01000007">
    <property type="protein sequence ID" value="PHV70799.1"/>
    <property type="molecule type" value="Genomic_DNA"/>
</dbReference>
<organism evidence="1 2">
    <name type="scientific">Sporanaerobium hydrogeniformans</name>
    <dbReference type="NCBI Taxonomy" id="3072179"/>
    <lineage>
        <taxon>Bacteria</taxon>
        <taxon>Bacillati</taxon>
        <taxon>Bacillota</taxon>
        <taxon>Clostridia</taxon>
        <taxon>Lachnospirales</taxon>
        <taxon>Lachnospiraceae</taxon>
        <taxon>Sporanaerobium</taxon>
    </lineage>
</organism>
<name>A0AC61DBZ3_9FIRM</name>
<dbReference type="Proteomes" id="UP000224460">
    <property type="component" value="Unassembled WGS sequence"/>
</dbReference>
<gene>
    <name evidence="1" type="ORF">CS063_08505</name>
</gene>
<keyword evidence="1" id="KW-0547">Nucleotide-binding</keyword>